<dbReference type="Proteomes" id="UP000191661">
    <property type="component" value="Unassembled WGS sequence"/>
</dbReference>
<dbReference type="EC" id="3.6.1.27" evidence="3 12"/>
<dbReference type="Pfam" id="PF02673">
    <property type="entry name" value="BacA"/>
    <property type="match status" value="1"/>
</dbReference>
<dbReference type="GO" id="GO:0050380">
    <property type="term" value="F:undecaprenyl-diphosphatase activity"/>
    <property type="evidence" value="ECO:0007669"/>
    <property type="project" value="UniProtKB-UniRule"/>
</dbReference>
<comment type="function">
    <text evidence="12">Catalyzes the dephosphorylation of undecaprenyl diphosphate (UPP).</text>
</comment>
<evidence type="ECO:0000256" key="12">
    <source>
        <dbReference type="HAMAP-Rule" id="MF_01006"/>
    </source>
</evidence>
<evidence type="ECO:0000256" key="8">
    <source>
        <dbReference type="ARBA" id="ARBA00022989"/>
    </source>
</evidence>
<evidence type="ECO:0000256" key="5">
    <source>
        <dbReference type="ARBA" id="ARBA00022475"/>
    </source>
</evidence>
<evidence type="ECO:0000256" key="7">
    <source>
        <dbReference type="ARBA" id="ARBA00022801"/>
    </source>
</evidence>
<dbReference type="PANTHER" id="PTHR30622">
    <property type="entry name" value="UNDECAPRENYL-DIPHOSPHATASE"/>
    <property type="match status" value="1"/>
</dbReference>
<reference evidence="13 14" key="1">
    <citation type="submission" date="2014-12" db="EMBL/GenBank/DDBJ databases">
        <title>Genome sequence of Methanobrevibacter arboriphilicus DH1, DSM1125.</title>
        <authorList>
            <person name="Poehlein A."/>
            <person name="Thauer R.K."/>
            <person name="Seedorf H."/>
            <person name="Daniel R."/>
        </authorList>
    </citation>
    <scope>NUCLEOTIDE SEQUENCE [LARGE SCALE GENOMIC DNA]</scope>
    <source>
        <strain evidence="13 14">DH1</strain>
    </source>
</reference>
<comment type="similarity">
    <text evidence="2 12">Belongs to the UppP family.</text>
</comment>
<dbReference type="GO" id="GO:0005886">
    <property type="term" value="C:plasma membrane"/>
    <property type="evidence" value="ECO:0007669"/>
    <property type="project" value="UniProtKB-SubCell"/>
</dbReference>
<evidence type="ECO:0000256" key="11">
    <source>
        <dbReference type="ARBA" id="ARBA00047594"/>
    </source>
</evidence>
<evidence type="ECO:0000256" key="9">
    <source>
        <dbReference type="ARBA" id="ARBA00023136"/>
    </source>
</evidence>
<comment type="caution">
    <text evidence="13">The sequence shown here is derived from an EMBL/GenBank/DDBJ whole genome shotgun (WGS) entry which is preliminary data.</text>
</comment>
<dbReference type="EMBL" id="JXMW01000012">
    <property type="protein sequence ID" value="OQD58578.1"/>
    <property type="molecule type" value="Genomic_DNA"/>
</dbReference>
<feature type="transmembrane region" description="Helical" evidence="12">
    <location>
        <begin position="257"/>
        <end position="275"/>
    </location>
</feature>
<accession>A0A1V6N1K3</accession>
<keyword evidence="8 12" id="KW-1133">Transmembrane helix</keyword>
<keyword evidence="9 12" id="KW-0472">Membrane</keyword>
<comment type="catalytic activity">
    <reaction evidence="11 12">
        <text>di-trans,octa-cis-undecaprenyl diphosphate + H2O = di-trans,octa-cis-undecaprenyl phosphate + phosphate + H(+)</text>
        <dbReference type="Rhea" id="RHEA:28094"/>
        <dbReference type="ChEBI" id="CHEBI:15377"/>
        <dbReference type="ChEBI" id="CHEBI:15378"/>
        <dbReference type="ChEBI" id="CHEBI:43474"/>
        <dbReference type="ChEBI" id="CHEBI:58405"/>
        <dbReference type="ChEBI" id="CHEBI:60392"/>
        <dbReference type="EC" id="3.6.1.27"/>
    </reaction>
</comment>
<gene>
    <name evidence="12 13" type="primary">uppP</name>
    <name evidence="13" type="ORF">MBBAR_12c00520</name>
</gene>
<evidence type="ECO:0000256" key="1">
    <source>
        <dbReference type="ARBA" id="ARBA00004651"/>
    </source>
</evidence>
<dbReference type="HAMAP" id="MF_01006">
    <property type="entry name" value="Undec_diphosphatase"/>
    <property type="match status" value="1"/>
</dbReference>
<dbReference type="PANTHER" id="PTHR30622:SF2">
    <property type="entry name" value="UNDECAPRENYL-DIPHOSPHATASE"/>
    <property type="match status" value="1"/>
</dbReference>
<keyword evidence="7 12" id="KW-0378">Hydrolase</keyword>
<feature type="transmembrane region" description="Helical" evidence="12">
    <location>
        <begin position="94"/>
        <end position="112"/>
    </location>
</feature>
<feature type="transmembrane region" description="Helical" evidence="12">
    <location>
        <begin position="159"/>
        <end position="186"/>
    </location>
</feature>
<evidence type="ECO:0000256" key="10">
    <source>
        <dbReference type="ARBA" id="ARBA00032707"/>
    </source>
</evidence>
<evidence type="ECO:0000313" key="14">
    <source>
        <dbReference type="Proteomes" id="UP000191661"/>
    </source>
</evidence>
<keyword evidence="5 12" id="KW-1003">Cell membrane</keyword>
<evidence type="ECO:0000256" key="6">
    <source>
        <dbReference type="ARBA" id="ARBA00022692"/>
    </source>
</evidence>
<keyword evidence="14" id="KW-1185">Reference proteome</keyword>
<dbReference type="RefSeq" id="WP_080460562.1">
    <property type="nucleotide sequence ID" value="NZ_JXMW01000012.1"/>
</dbReference>
<feature type="transmembrane region" description="Helical" evidence="12">
    <location>
        <begin position="225"/>
        <end position="245"/>
    </location>
</feature>
<evidence type="ECO:0000313" key="13">
    <source>
        <dbReference type="EMBL" id="OQD58578.1"/>
    </source>
</evidence>
<feature type="transmembrane region" description="Helical" evidence="12">
    <location>
        <begin position="6"/>
        <end position="29"/>
    </location>
</feature>
<dbReference type="OrthoDB" id="65864at2157"/>
<evidence type="ECO:0000256" key="4">
    <source>
        <dbReference type="ARBA" id="ARBA00021581"/>
    </source>
</evidence>
<name>A0A1V6N1K3_METAZ</name>
<feature type="transmembrane region" description="Helical" evidence="12">
    <location>
        <begin position="41"/>
        <end position="60"/>
    </location>
</feature>
<evidence type="ECO:0000256" key="2">
    <source>
        <dbReference type="ARBA" id="ARBA00010621"/>
    </source>
</evidence>
<dbReference type="AlphaFoldDB" id="A0A1V6N1K3"/>
<proteinExistence type="inferred from homology"/>
<dbReference type="InterPro" id="IPR003824">
    <property type="entry name" value="UppP"/>
</dbReference>
<feature type="transmembrane region" description="Helical" evidence="12">
    <location>
        <begin position="192"/>
        <end position="213"/>
    </location>
</feature>
<organism evidence="13 14">
    <name type="scientific">Methanobrevibacter arboriphilus JCM 13429 = DSM 1125</name>
    <dbReference type="NCBI Taxonomy" id="1300164"/>
    <lineage>
        <taxon>Archaea</taxon>
        <taxon>Methanobacteriati</taxon>
        <taxon>Methanobacteriota</taxon>
        <taxon>Methanomada group</taxon>
        <taxon>Methanobacteria</taxon>
        <taxon>Methanobacteriales</taxon>
        <taxon>Methanobacteriaceae</taxon>
        <taxon>Methanobrevibacter</taxon>
    </lineage>
</organism>
<keyword evidence="6 12" id="KW-0812">Transmembrane</keyword>
<evidence type="ECO:0000256" key="3">
    <source>
        <dbReference type="ARBA" id="ARBA00012374"/>
    </source>
</evidence>
<feature type="transmembrane region" description="Helical" evidence="12">
    <location>
        <begin position="118"/>
        <end position="139"/>
    </location>
</feature>
<sequence>MHILQAIIVGIVQGLTEFLPVSSSAHLIFVQELLGINQPGIAFDVLLHLGTLVAVVGYFFKDIVEMIKAFISSILDLFKGKFKEGFKNDPYKRLAWMVIIGTIPAGAVGILFDTQIEAIFQSVTIPAFFLLITGTLLYVSQRLNVGNRDIKNSGIKDSIIVGIGQAFAILPGLSRSGTTIAAGLLIGLDKEFAAKFSFLLAIPAILGAALTQIDGIGAGMDINLLPYLLGFLASLISGYLAISILLKLIRERSLDIFAFYCWIVGAIVLVYSLFFM</sequence>
<comment type="subcellular location">
    <subcellularLocation>
        <location evidence="1 12">Cell membrane</location>
        <topology evidence="1 12">Multi-pass membrane protein</topology>
    </subcellularLocation>
</comment>
<protein>
    <recommendedName>
        <fullName evidence="4 12">Undecaprenyl-diphosphatase</fullName>
        <ecNumber evidence="3 12">3.6.1.27</ecNumber>
    </recommendedName>
    <alternativeName>
        <fullName evidence="10 12">Undecaprenyl pyrophosphate phosphatase</fullName>
    </alternativeName>
</protein>